<evidence type="ECO:0000313" key="11">
    <source>
        <dbReference type="Proteomes" id="UP000327030"/>
    </source>
</evidence>
<evidence type="ECO:0000256" key="2">
    <source>
        <dbReference type="ARBA" id="ARBA00022723"/>
    </source>
</evidence>
<dbReference type="InterPro" id="IPR002729">
    <property type="entry name" value="CRISPR-assoc_Cas1"/>
</dbReference>
<dbReference type="GO" id="GO:0004520">
    <property type="term" value="F:DNA endonuclease activity"/>
    <property type="evidence" value="ECO:0007669"/>
    <property type="project" value="InterPro"/>
</dbReference>
<accession>A0A5P6VNZ0</accession>
<evidence type="ECO:0000256" key="5">
    <source>
        <dbReference type="ARBA" id="ARBA00022842"/>
    </source>
</evidence>
<evidence type="ECO:0000256" key="6">
    <source>
        <dbReference type="ARBA" id="ARBA00023118"/>
    </source>
</evidence>
<dbReference type="GO" id="GO:0046872">
    <property type="term" value="F:metal ion binding"/>
    <property type="evidence" value="ECO:0007669"/>
    <property type="project" value="UniProtKB-KW"/>
</dbReference>
<dbReference type="NCBIfam" id="TIGR00287">
    <property type="entry name" value="cas1"/>
    <property type="match status" value="1"/>
</dbReference>
<dbReference type="KEGG" id="pxv:FXF36_05745"/>
<protein>
    <submittedName>
        <fullName evidence="10">Type V CRISPR-associated endonuclease Cas1</fullName>
    </submittedName>
</protein>
<keyword evidence="2" id="KW-0479">Metal-binding</keyword>
<keyword evidence="8" id="KW-0464">Manganese</keyword>
<dbReference type="AlphaFoldDB" id="A0A5P6VNZ0"/>
<keyword evidence="7" id="KW-0238">DNA-binding</keyword>
<dbReference type="GO" id="GO:0003677">
    <property type="term" value="F:DNA binding"/>
    <property type="evidence" value="ECO:0007669"/>
    <property type="project" value="UniProtKB-KW"/>
</dbReference>
<keyword evidence="5" id="KW-0460">Magnesium</keyword>
<keyword evidence="6" id="KW-0051">Antiviral defense</keyword>
<organism evidence="10 11">
    <name type="scientific">Pseudobutyrivibrio xylanivorans</name>
    <dbReference type="NCBI Taxonomy" id="185007"/>
    <lineage>
        <taxon>Bacteria</taxon>
        <taxon>Bacillati</taxon>
        <taxon>Bacillota</taxon>
        <taxon>Clostridia</taxon>
        <taxon>Lachnospirales</taxon>
        <taxon>Lachnospiraceae</taxon>
        <taxon>Pseudobutyrivibrio</taxon>
    </lineage>
</organism>
<dbReference type="PANTHER" id="PTHR34353:SF2">
    <property type="entry name" value="CRISPR-ASSOCIATED ENDONUCLEASE CAS1 1"/>
    <property type="match status" value="1"/>
</dbReference>
<evidence type="ECO:0000256" key="7">
    <source>
        <dbReference type="ARBA" id="ARBA00023125"/>
    </source>
</evidence>
<evidence type="ECO:0000256" key="8">
    <source>
        <dbReference type="ARBA" id="ARBA00023211"/>
    </source>
</evidence>
<dbReference type="NCBIfam" id="TIGR04329">
    <property type="entry name" value="cas1_PREFRAN"/>
    <property type="match status" value="1"/>
</dbReference>
<name>A0A5P6VNZ0_PSEXY</name>
<dbReference type="GO" id="GO:0043571">
    <property type="term" value="P:maintenance of CRISPR repeat elements"/>
    <property type="evidence" value="ECO:0007669"/>
    <property type="project" value="InterPro"/>
</dbReference>
<dbReference type="InterPro" id="IPR027617">
    <property type="entry name" value="Cas1_PREFRAN"/>
</dbReference>
<dbReference type="Gene3D" id="1.20.120.920">
    <property type="entry name" value="CRISPR-associated endonuclease Cas1, C-terminal domain"/>
    <property type="match status" value="1"/>
</dbReference>
<dbReference type="CDD" id="cd09634">
    <property type="entry name" value="Cas1_I-II-III"/>
    <property type="match status" value="1"/>
</dbReference>
<evidence type="ECO:0000313" key="10">
    <source>
        <dbReference type="EMBL" id="QFJ54393.1"/>
    </source>
</evidence>
<reference evidence="11" key="1">
    <citation type="submission" date="2019-08" db="EMBL/GenBank/DDBJ databases">
        <title>Complete Genome Sequence of the Polysaccharide-Degrading Rumen Bacterium Pseudobutyrivibrio xylanivorans MA3014.</title>
        <authorList>
            <person name="Palevich N."/>
            <person name="Maclean P.H."/>
            <person name="Kelly W.J."/>
            <person name="Leahy S.C."/>
            <person name="Rakonjac J."/>
            <person name="Attwood G.T."/>
        </authorList>
    </citation>
    <scope>NUCLEOTIDE SEQUENCE [LARGE SCALE GENOMIC DNA]</scope>
    <source>
        <strain evidence="11">MA3014</strain>
    </source>
</reference>
<dbReference type="Proteomes" id="UP000327030">
    <property type="component" value="Chromosome 1"/>
</dbReference>
<evidence type="ECO:0000256" key="4">
    <source>
        <dbReference type="ARBA" id="ARBA00022801"/>
    </source>
</evidence>
<dbReference type="GO" id="GO:0051607">
    <property type="term" value="P:defense response to virus"/>
    <property type="evidence" value="ECO:0007669"/>
    <property type="project" value="UniProtKB-KW"/>
</dbReference>
<proteinExistence type="predicted"/>
<sequence length="300" mass="35474">MSDSDGKVKYQHTCYRIFCVIVIGDCTITTGLLRRAKKYAFSICFMTYSLRMYSVIKAGLEGNNLLHKKQYEYNGLGLARLIIYNKILNQRNTLNQIRKKTDYLKEGIALLDEYLERLSATDDWNRNTLLGIEGNAAKVYFPRVFENTKWKSRKPRIKFDYINSLLDIGYTILFNFIDCILNVYDFDVYQGVLHTNFYMRKSLVCDLMEPFRPIIDWRVRKGINLGQFKEEDFLVVSNQWQLEYKKSNVYSMIFLEDLLENKECIFLYLRSYYRAFMKGKDASEFPIFDINSNDVVLMEG</sequence>
<dbReference type="InterPro" id="IPR050646">
    <property type="entry name" value="Cas1"/>
</dbReference>
<comment type="subunit">
    <text evidence="9">Homodimer, forms a heterotetramer with a Cas2 homodimer.</text>
</comment>
<dbReference type="PANTHER" id="PTHR34353">
    <property type="entry name" value="CRISPR-ASSOCIATED ENDONUCLEASE CAS1 1"/>
    <property type="match status" value="1"/>
</dbReference>
<evidence type="ECO:0000256" key="1">
    <source>
        <dbReference type="ARBA" id="ARBA00022722"/>
    </source>
</evidence>
<keyword evidence="3 10" id="KW-0255">Endonuclease</keyword>
<dbReference type="OrthoDB" id="9803119at2"/>
<dbReference type="Pfam" id="PF01867">
    <property type="entry name" value="Cas_Cas1"/>
    <property type="match status" value="1"/>
</dbReference>
<keyword evidence="4" id="KW-0378">Hydrolase</keyword>
<dbReference type="EMBL" id="CP043028">
    <property type="protein sequence ID" value="QFJ54393.1"/>
    <property type="molecule type" value="Genomic_DNA"/>
</dbReference>
<keyword evidence="1" id="KW-0540">Nuclease</keyword>
<evidence type="ECO:0000256" key="3">
    <source>
        <dbReference type="ARBA" id="ARBA00022759"/>
    </source>
</evidence>
<dbReference type="InterPro" id="IPR042206">
    <property type="entry name" value="CRISPR-assoc_Cas1_C"/>
</dbReference>
<evidence type="ECO:0000256" key="9">
    <source>
        <dbReference type="ARBA" id="ARBA00038592"/>
    </source>
</evidence>
<gene>
    <name evidence="10" type="primary">cas1</name>
    <name evidence="10" type="ORF">FXF36_05745</name>
</gene>
<dbReference type="GO" id="GO:0016787">
    <property type="term" value="F:hydrolase activity"/>
    <property type="evidence" value="ECO:0007669"/>
    <property type="project" value="UniProtKB-KW"/>
</dbReference>